<feature type="domain" description="C-type lectin" evidence="2">
    <location>
        <begin position="80"/>
        <end position="193"/>
    </location>
</feature>
<evidence type="ECO:0000313" key="3">
    <source>
        <dbReference type="EMBL" id="CAH3191186.1"/>
    </source>
</evidence>
<dbReference type="Proteomes" id="UP001159427">
    <property type="component" value="Unassembled WGS sequence"/>
</dbReference>
<evidence type="ECO:0000259" key="2">
    <source>
        <dbReference type="PROSITE" id="PS50041"/>
    </source>
</evidence>
<dbReference type="InterPro" id="IPR050111">
    <property type="entry name" value="C-type_lectin/snaclec_domain"/>
</dbReference>
<dbReference type="PROSITE" id="PS50041">
    <property type="entry name" value="C_TYPE_LECTIN_2"/>
    <property type="match status" value="1"/>
</dbReference>
<name>A0ABN8SHS6_9CNID</name>
<dbReference type="SMART" id="SM00034">
    <property type="entry name" value="CLECT"/>
    <property type="match status" value="1"/>
</dbReference>
<dbReference type="PANTHER" id="PTHR22803">
    <property type="entry name" value="MANNOSE, PHOSPHOLIPASE, LECTIN RECEPTOR RELATED"/>
    <property type="match status" value="1"/>
</dbReference>
<sequence>IAPYDNASSAQSLTVELRPLGKSFIYIKNSNSPKTVRWGTPDVVTTGANDAPSITTDWVSCVRNDSNQSSGICPNNWIRLKGSCYKVSSGSTNWNAAKSACEAMGSKLAILTSQAEQQALASKISQDVWIGLHRDPNDNSRWMWVDGSRTTYTHWSNREPNDHGGNEDCTYMFPPAGKWNDSPCSHGRQYLCETKGR</sequence>
<proteinExistence type="predicted"/>
<gene>
    <name evidence="3" type="ORF">PEVE_00021400</name>
</gene>
<dbReference type="SUPFAM" id="SSF56436">
    <property type="entry name" value="C-type lectin-like"/>
    <property type="match status" value="1"/>
</dbReference>
<dbReference type="Pfam" id="PF00059">
    <property type="entry name" value="Lectin_C"/>
    <property type="match status" value="1"/>
</dbReference>
<dbReference type="InterPro" id="IPR001304">
    <property type="entry name" value="C-type_lectin-like"/>
</dbReference>
<comment type="caution">
    <text evidence="3">The sequence shown here is derived from an EMBL/GenBank/DDBJ whole genome shotgun (WGS) entry which is preliminary data.</text>
</comment>
<keyword evidence="4" id="KW-1185">Reference proteome</keyword>
<organism evidence="3 4">
    <name type="scientific">Porites evermanni</name>
    <dbReference type="NCBI Taxonomy" id="104178"/>
    <lineage>
        <taxon>Eukaryota</taxon>
        <taxon>Metazoa</taxon>
        <taxon>Cnidaria</taxon>
        <taxon>Anthozoa</taxon>
        <taxon>Hexacorallia</taxon>
        <taxon>Scleractinia</taxon>
        <taxon>Fungiina</taxon>
        <taxon>Poritidae</taxon>
        <taxon>Porites</taxon>
    </lineage>
</organism>
<dbReference type="EMBL" id="CALNXI010002864">
    <property type="protein sequence ID" value="CAH3191186.1"/>
    <property type="molecule type" value="Genomic_DNA"/>
</dbReference>
<reference evidence="3 4" key="1">
    <citation type="submission" date="2022-05" db="EMBL/GenBank/DDBJ databases">
        <authorList>
            <consortium name="Genoscope - CEA"/>
            <person name="William W."/>
        </authorList>
    </citation>
    <scope>NUCLEOTIDE SEQUENCE [LARGE SCALE GENOMIC DNA]</scope>
</reference>
<evidence type="ECO:0000313" key="4">
    <source>
        <dbReference type="Proteomes" id="UP001159427"/>
    </source>
</evidence>
<dbReference type="Gene3D" id="3.10.100.10">
    <property type="entry name" value="Mannose-Binding Protein A, subunit A"/>
    <property type="match status" value="1"/>
</dbReference>
<keyword evidence="1" id="KW-1015">Disulfide bond</keyword>
<feature type="non-terminal residue" evidence="3">
    <location>
        <position position="1"/>
    </location>
</feature>
<dbReference type="InterPro" id="IPR016187">
    <property type="entry name" value="CTDL_fold"/>
</dbReference>
<dbReference type="PROSITE" id="PS00615">
    <property type="entry name" value="C_TYPE_LECTIN_1"/>
    <property type="match status" value="1"/>
</dbReference>
<protein>
    <recommendedName>
        <fullName evidence="2">C-type lectin domain-containing protein</fullName>
    </recommendedName>
</protein>
<evidence type="ECO:0000256" key="1">
    <source>
        <dbReference type="ARBA" id="ARBA00023157"/>
    </source>
</evidence>
<dbReference type="InterPro" id="IPR016186">
    <property type="entry name" value="C-type_lectin-like/link_sf"/>
</dbReference>
<dbReference type="InterPro" id="IPR018378">
    <property type="entry name" value="C-type_lectin_CS"/>
</dbReference>
<accession>A0ABN8SHS6</accession>